<dbReference type="Proteomes" id="UP000198440">
    <property type="component" value="Unassembled WGS sequence"/>
</dbReference>
<evidence type="ECO:0008006" key="10">
    <source>
        <dbReference type="Google" id="ProtNLM"/>
    </source>
</evidence>
<keyword evidence="3 5" id="KW-0238">DNA-binding</keyword>
<dbReference type="PROSITE" id="PS51898">
    <property type="entry name" value="TYR_RECOMBINASE"/>
    <property type="match status" value="1"/>
</dbReference>
<dbReference type="GO" id="GO:0006310">
    <property type="term" value="P:DNA recombination"/>
    <property type="evidence" value="ECO:0007669"/>
    <property type="project" value="UniProtKB-KW"/>
</dbReference>
<evidence type="ECO:0000256" key="3">
    <source>
        <dbReference type="ARBA" id="ARBA00023125"/>
    </source>
</evidence>
<dbReference type="InterPro" id="IPR011010">
    <property type="entry name" value="DNA_brk_join_enz"/>
</dbReference>
<keyword evidence="4" id="KW-0233">DNA recombination</keyword>
<organism evidence="8 9">
    <name type="scientific">Antarctobacter heliothermus</name>
    <dbReference type="NCBI Taxonomy" id="74033"/>
    <lineage>
        <taxon>Bacteria</taxon>
        <taxon>Pseudomonadati</taxon>
        <taxon>Pseudomonadota</taxon>
        <taxon>Alphaproteobacteria</taxon>
        <taxon>Rhodobacterales</taxon>
        <taxon>Roseobacteraceae</taxon>
        <taxon>Antarctobacter</taxon>
    </lineage>
</organism>
<evidence type="ECO:0000256" key="4">
    <source>
        <dbReference type="ARBA" id="ARBA00023172"/>
    </source>
</evidence>
<feature type="domain" description="Tyr recombinase" evidence="6">
    <location>
        <begin position="171"/>
        <end position="392"/>
    </location>
</feature>
<dbReference type="AlphaFoldDB" id="A0A239LWP1"/>
<dbReference type="Gene3D" id="1.10.150.130">
    <property type="match status" value="1"/>
</dbReference>
<dbReference type="Gene3D" id="1.10.443.10">
    <property type="entry name" value="Intergrase catalytic core"/>
    <property type="match status" value="1"/>
</dbReference>
<dbReference type="GO" id="GO:0015074">
    <property type="term" value="P:DNA integration"/>
    <property type="evidence" value="ECO:0007669"/>
    <property type="project" value="UniProtKB-KW"/>
</dbReference>
<evidence type="ECO:0000256" key="5">
    <source>
        <dbReference type="PROSITE-ProRule" id="PRU01248"/>
    </source>
</evidence>
<comment type="similarity">
    <text evidence="1">Belongs to the 'phage' integrase family.</text>
</comment>
<name>A0A239LWP1_9RHOB</name>
<dbReference type="SUPFAM" id="SSF56349">
    <property type="entry name" value="DNA breaking-rejoining enzymes"/>
    <property type="match status" value="1"/>
</dbReference>
<dbReference type="RefSeq" id="WP_141135978.1">
    <property type="nucleotide sequence ID" value="NZ_FZON01000106.1"/>
</dbReference>
<dbReference type="InterPro" id="IPR050090">
    <property type="entry name" value="Tyrosine_recombinase_XerCD"/>
</dbReference>
<reference evidence="8 9" key="1">
    <citation type="submission" date="2017-06" db="EMBL/GenBank/DDBJ databases">
        <authorList>
            <person name="Kim H.J."/>
            <person name="Triplett B.A."/>
        </authorList>
    </citation>
    <scope>NUCLEOTIDE SEQUENCE [LARGE SCALE GENOMIC DNA]</scope>
    <source>
        <strain evidence="8 9">DSM 11445</strain>
    </source>
</reference>
<evidence type="ECO:0000259" key="6">
    <source>
        <dbReference type="PROSITE" id="PS51898"/>
    </source>
</evidence>
<dbReference type="EMBL" id="FZON01000106">
    <property type="protein sequence ID" value="SNT34700.1"/>
    <property type="molecule type" value="Genomic_DNA"/>
</dbReference>
<evidence type="ECO:0000313" key="8">
    <source>
        <dbReference type="EMBL" id="SNT34700.1"/>
    </source>
</evidence>
<keyword evidence="2" id="KW-0229">DNA integration</keyword>
<gene>
    <name evidence="8" type="ORF">SAMN04488078_11068</name>
</gene>
<proteinExistence type="inferred from homology"/>
<dbReference type="OrthoDB" id="9808346at2"/>
<dbReference type="InterPro" id="IPR013762">
    <property type="entry name" value="Integrase-like_cat_sf"/>
</dbReference>
<dbReference type="PANTHER" id="PTHR30349:SF41">
    <property type="entry name" value="INTEGRASE_RECOMBINASE PROTEIN MJ0367-RELATED"/>
    <property type="match status" value="1"/>
</dbReference>
<dbReference type="PANTHER" id="PTHR30349">
    <property type="entry name" value="PHAGE INTEGRASE-RELATED"/>
    <property type="match status" value="1"/>
</dbReference>
<evidence type="ECO:0000313" key="9">
    <source>
        <dbReference type="Proteomes" id="UP000198440"/>
    </source>
</evidence>
<dbReference type="InterPro" id="IPR002104">
    <property type="entry name" value="Integrase_catalytic"/>
</dbReference>
<sequence length="396" mass="45538">MSQELVRYRKRTRTDGIWEIVWDDPKTGLIRRQSCKTRDEHEADRKLAEKILSGDVVPPSVVTMGYILDRYYHHLKRRKGSSTTVPMASKIDRLKQFLGNRKWQDFGQADVENYIDFAKLLTRWDRGQAQLSEGTIKKDLQILRAALRHAHLMKVVPNETRIEIRNLVSQSRTDWLDESQLKRVFNCCEDRENREHLYAFLLIALATGARKEAIFQLTWGQIYIPETEFETHPMVPQPIEVDGKTVMPKQASRRVAKGPAPLDFRTGAVVSGAYIDFGAGRGNKRRPQIPIGQNQRLMSYILFGGDRSQPYVVSFNGKPIRTGLKRGLEALGLEAELPFKLTHHVLKKTCITWMVRKGIPFETIERLTNTTVDTLKRHYSQHSPDLEEALGDTFSI</sequence>
<feature type="domain" description="Core-binding (CB)" evidence="7">
    <location>
        <begin position="62"/>
        <end position="151"/>
    </location>
</feature>
<accession>A0A239LWP1</accession>
<evidence type="ECO:0000256" key="2">
    <source>
        <dbReference type="ARBA" id="ARBA00022908"/>
    </source>
</evidence>
<dbReference type="PROSITE" id="PS51900">
    <property type="entry name" value="CB"/>
    <property type="match status" value="1"/>
</dbReference>
<protein>
    <recommendedName>
        <fullName evidence="10">Phage integrase family protein</fullName>
    </recommendedName>
</protein>
<dbReference type="GO" id="GO:0003677">
    <property type="term" value="F:DNA binding"/>
    <property type="evidence" value="ECO:0007669"/>
    <property type="project" value="UniProtKB-UniRule"/>
</dbReference>
<evidence type="ECO:0000259" key="7">
    <source>
        <dbReference type="PROSITE" id="PS51900"/>
    </source>
</evidence>
<dbReference type="InterPro" id="IPR044068">
    <property type="entry name" value="CB"/>
</dbReference>
<evidence type="ECO:0000256" key="1">
    <source>
        <dbReference type="ARBA" id="ARBA00008857"/>
    </source>
</evidence>
<dbReference type="InterPro" id="IPR010998">
    <property type="entry name" value="Integrase_recombinase_N"/>
</dbReference>